<dbReference type="Proteomes" id="UP001215280">
    <property type="component" value="Unassembled WGS sequence"/>
</dbReference>
<dbReference type="EMBL" id="JARJLG010000234">
    <property type="protein sequence ID" value="KAJ7724828.1"/>
    <property type="molecule type" value="Genomic_DNA"/>
</dbReference>
<dbReference type="AlphaFoldDB" id="A0AAD7HNT4"/>
<gene>
    <name evidence="1" type="ORF">DFH07DRAFT_783183</name>
</gene>
<evidence type="ECO:0000313" key="1">
    <source>
        <dbReference type="EMBL" id="KAJ7724828.1"/>
    </source>
</evidence>
<name>A0AAD7HNT4_9AGAR</name>
<proteinExistence type="predicted"/>
<accession>A0AAD7HNT4</accession>
<reference evidence="1" key="1">
    <citation type="submission" date="2023-03" db="EMBL/GenBank/DDBJ databases">
        <title>Massive genome expansion in bonnet fungi (Mycena s.s.) driven by repeated elements and novel gene families across ecological guilds.</title>
        <authorList>
            <consortium name="Lawrence Berkeley National Laboratory"/>
            <person name="Harder C.B."/>
            <person name="Miyauchi S."/>
            <person name="Viragh M."/>
            <person name="Kuo A."/>
            <person name="Thoen E."/>
            <person name="Andreopoulos B."/>
            <person name="Lu D."/>
            <person name="Skrede I."/>
            <person name="Drula E."/>
            <person name="Henrissat B."/>
            <person name="Morin E."/>
            <person name="Kohler A."/>
            <person name="Barry K."/>
            <person name="LaButti K."/>
            <person name="Morin E."/>
            <person name="Salamov A."/>
            <person name="Lipzen A."/>
            <person name="Mereny Z."/>
            <person name="Hegedus B."/>
            <person name="Baldrian P."/>
            <person name="Stursova M."/>
            <person name="Weitz H."/>
            <person name="Taylor A."/>
            <person name="Grigoriev I.V."/>
            <person name="Nagy L.G."/>
            <person name="Martin F."/>
            <person name="Kauserud H."/>
        </authorList>
    </citation>
    <scope>NUCLEOTIDE SEQUENCE</scope>
    <source>
        <strain evidence="1">CBHHK188m</strain>
    </source>
</reference>
<evidence type="ECO:0000313" key="2">
    <source>
        <dbReference type="Proteomes" id="UP001215280"/>
    </source>
</evidence>
<organism evidence="1 2">
    <name type="scientific">Mycena maculata</name>
    <dbReference type="NCBI Taxonomy" id="230809"/>
    <lineage>
        <taxon>Eukaryota</taxon>
        <taxon>Fungi</taxon>
        <taxon>Dikarya</taxon>
        <taxon>Basidiomycota</taxon>
        <taxon>Agaricomycotina</taxon>
        <taxon>Agaricomycetes</taxon>
        <taxon>Agaricomycetidae</taxon>
        <taxon>Agaricales</taxon>
        <taxon>Marasmiineae</taxon>
        <taxon>Mycenaceae</taxon>
        <taxon>Mycena</taxon>
    </lineage>
</organism>
<sequence>MNGAAAYIGLMVLASHLQPQHISASGTIEPSISRMLLRTSLLPVNPPISSMDYHLIAMEPGPSQPLSTAPGYGRSNIPLDHMKISAAQLKAIQSIYRADATATPPDKFSLADFLYGVRDNDQLVASAVMAQQGLDIDSREQLDNHWSIQWSCSSGKFPKAVNQTRRMLLLCRCGYDHGRYDTTECHTPVPFTSCLAHAEITYAVDSHKILQICGYFNHNQACKDAEFTRFPAIPVHPSVFVVTLSQLRDGASFADFSRMNGVKVTEKPQVNVDEWLDLESPQYNTTIADAVFHFSAGAAKGDCFEACVATEEMNAAAWKYGQETLQATYIVTPMG</sequence>
<keyword evidence="2" id="KW-1185">Reference proteome</keyword>
<protein>
    <submittedName>
        <fullName evidence="1">Uncharacterized protein</fullName>
    </submittedName>
</protein>
<comment type="caution">
    <text evidence="1">The sequence shown here is derived from an EMBL/GenBank/DDBJ whole genome shotgun (WGS) entry which is preliminary data.</text>
</comment>